<protein>
    <submittedName>
        <fullName evidence="1">DUF4856 domain-containing protein</fullName>
    </submittedName>
</protein>
<sequence>MRADRPLGIAAYLGATGAGAKVYEEFRRGRSAIGAGDGRISGISLNIILLNIETTLAATAVNFLDDAKEFTDVPSKLNALSKAYGLVIGLENRALSDLLTSENYNAIRNVFKDRFYTLVQDASYTKINTARSLLAGAYGL</sequence>
<gene>
    <name evidence="1" type="ORF">MKP09_15865</name>
</gene>
<keyword evidence="2" id="KW-1185">Reference proteome</keyword>
<dbReference type="Proteomes" id="UP001202248">
    <property type="component" value="Unassembled WGS sequence"/>
</dbReference>
<evidence type="ECO:0000313" key="2">
    <source>
        <dbReference type="Proteomes" id="UP001202248"/>
    </source>
</evidence>
<proteinExistence type="predicted"/>
<organism evidence="1 2">
    <name type="scientific">Niabella ginsengisoli</name>
    <dbReference type="NCBI Taxonomy" id="522298"/>
    <lineage>
        <taxon>Bacteria</taxon>
        <taxon>Pseudomonadati</taxon>
        <taxon>Bacteroidota</taxon>
        <taxon>Chitinophagia</taxon>
        <taxon>Chitinophagales</taxon>
        <taxon>Chitinophagaceae</taxon>
        <taxon>Niabella</taxon>
    </lineage>
</organism>
<dbReference type="RefSeq" id="WP_240831000.1">
    <property type="nucleotide sequence ID" value="NZ_JAKWBL010000003.1"/>
</dbReference>
<name>A0ABS9SLM5_9BACT</name>
<dbReference type="EMBL" id="JAKWBL010000003">
    <property type="protein sequence ID" value="MCH5599279.1"/>
    <property type="molecule type" value="Genomic_DNA"/>
</dbReference>
<comment type="caution">
    <text evidence="1">The sequence shown here is derived from an EMBL/GenBank/DDBJ whole genome shotgun (WGS) entry which is preliminary data.</text>
</comment>
<accession>A0ABS9SLM5</accession>
<dbReference type="Pfam" id="PF16148">
    <property type="entry name" value="DUF4856"/>
    <property type="match status" value="1"/>
</dbReference>
<dbReference type="InterPro" id="IPR032331">
    <property type="entry name" value="DUF4856"/>
</dbReference>
<reference evidence="1 2" key="1">
    <citation type="submission" date="2022-02" db="EMBL/GenBank/DDBJ databases">
        <authorList>
            <person name="Min J."/>
        </authorList>
    </citation>
    <scope>NUCLEOTIDE SEQUENCE [LARGE SCALE GENOMIC DNA]</scope>
    <source>
        <strain evidence="1 2">GR10-1</strain>
    </source>
</reference>
<evidence type="ECO:0000313" key="1">
    <source>
        <dbReference type="EMBL" id="MCH5599279.1"/>
    </source>
</evidence>